<feature type="compositionally biased region" description="Low complexity" evidence="1">
    <location>
        <begin position="434"/>
        <end position="448"/>
    </location>
</feature>
<evidence type="ECO:0000256" key="1">
    <source>
        <dbReference type="SAM" id="MobiDB-lite"/>
    </source>
</evidence>
<reference evidence="2" key="1">
    <citation type="submission" date="2023-06" db="EMBL/GenBank/DDBJ databases">
        <authorList>
            <consortium name="Lawrence Berkeley National Laboratory"/>
            <person name="Ahrendt S."/>
            <person name="Sahu N."/>
            <person name="Indic B."/>
            <person name="Wong-Bajracharya J."/>
            <person name="Merenyi Z."/>
            <person name="Ke H.-M."/>
            <person name="Monk M."/>
            <person name="Kocsube S."/>
            <person name="Drula E."/>
            <person name="Lipzen A."/>
            <person name="Balint B."/>
            <person name="Henrissat B."/>
            <person name="Andreopoulos B."/>
            <person name="Martin F.M."/>
            <person name="Harder C.B."/>
            <person name="Rigling D."/>
            <person name="Ford K.L."/>
            <person name="Foster G.D."/>
            <person name="Pangilinan J."/>
            <person name="Papanicolaou A."/>
            <person name="Barry K."/>
            <person name="LaButti K."/>
            <person name="Viragh M."/>
            <person name="Koriabine M."/>
            <person name="Yan M."/>
            <person name="Riley R."/>
            <person name="Champramary S."/>
            <person name="Plett K.L."/>
            <person name="Tsai I.J."/>
            <person name="Slot J."/>
            <person name="Sipos G."/>
            <person name="Plett J."/>
            <person name="Nagy L.G."/>
            <person name="Grigoriev I.V."/>
        </authorList>
    </citation>
    <scope>NUCLEOTIDE SEQUENCE</scope>
    <source>
        <strain evidence="2">CCBAS 213</strain>
    </source>
</reference>
<gene>
    <name evidence="2" type="ORF">EV420DRAFT_1652635</name>
</gene>
<organism evidence="2 3">
    <name type="scientific">Armillaria tabescens</name>
    <name type="common">Ringless honey mushroom</name>
    <name type="synonym">Agaricus tabescens</name>
    <dbReference type="NCBI Taxonomy" id="1929756"/>
    <lineage>
        <taxon>Eukaryota</taxon>
        <taxon>Fungi</taxon>
        <taxon>Dikarya</taxon>
        <taxon>Basidiomycota</taxon>
        <taxon>Agaricomycotina</taxon>
        <taxon>Agaricomycetes</taxon>
        <taxon>Agaricomycetidae</taxon>
        <taxon>Agaricales</taxon>
        <taxon>Marasmiineae</taxon>
        <taxon>Physalacriaceae</taxon>
        <taxon>Desarmillaria</taxon>
    </lineage>
</organism>
<dbReference type="EMBL" id="JAUEPS010000130">
    <property type="protein sequence ID" value="KAK0436193.1"/>
    <property type="molecule type" value="Genomic_DNA"/>
</dbReference>
<comment type="caution">
    <text evidence="2">The sequence shown here is derived from an EMBL/GenBank/DDBJ whole genome shotgun (WGS) entry which is preliminary data.</text>
</comment>
<name>A0AA39J502_ARMTA</name>
<protein>
    <submittedName>
        <fullName evidence="2">Uncharacterized protein</fullName>
    </submittedName>
</protein>
<dbReference type="GeneID" id="85362225"/>
<evidence type="ECO:0000313" key="2">
    <source>
        <dbReference type="EMBL" id="KAK0436193.1"/>
    </source>
</evidence>
<sequence>MVDLPPIPPEPCPPTLLESEEQFGNPFKYPHEISEIICPLLLADSGCSTTSEILSVVEQVHPLLVAYVEELKKNNQKSDRIGILLCQTCYSFACQTPPCHHKMKEWSIWAPTAEEYDLLPPDKASFLFLHFFSVTHRYKNREAQYLKYKMEWIESDKAYRDALKSHEQAIKLHEKAKQTRAATELKAKKGLKEKKLKLLAVAGQTKTDPKAKASQKPKRYGQFKVQMLESMQLSISYTSFQSFTEPENVLKVACLEASNLHQIPLPPSETNDASSASTFSFDPVLLSRVLDLGPPQRAMCYSCFMAGHGVSCDHDEFTSGTCMCCHDGHRGCKSLACSPGDQRQLVNTVFQASHSSNEAITHQVAQIEHCQSLVSGLSQIVAFEDGTPGDSIPVLKEMVCKYPLLQRLVEVGLLKLNDPNLSPAYIGHLANDHTSSTSSVSTKPSPETMEGSSASSQGTDDEVMET</sequence>
<accession>A0AA39J502</accession>
<dbReference type="Proteomes" id="UP001175211">
    <property type="component" value="Unassembled WGS sequence"/>
</dbReference>
<keyword evidence="3" id="KW-1185">Reference proteome</keyword>
<dbReference type="RefSeq" id="XP_060322210.1">
    <property type="nucleotide sequence ID" value="XM_060478677.1"/>
</dbReference>
<proteinExistence type="predicted"/>
<evidence type="ECO:0000313" key="3">
    <source>
        <dbReference type="Proteomes" id="UP001175211"/>
    </source>
</evidence>
<feature type="region of interest" description="Disordered" evidence="1">
    <location>
        <begin position="431"/>
        <end position="466"/>
    </location>
</feature>
<dbReference type="AlphaFoldDB" id="A0AA39J502"/>